<dbReference type="Proteomes" id="UP000663838">
    <property type="component" value="Unassembled WGS sequence"/>
</dbReference>
<accession>A0A820BWF2</accession>
<dbReference type="EMBL" id="CAJNXB010005559">
    <property type="protein sequence ID" value="CAF3429671.1"/>
    <property type="molecule type" value="Genomic_DNA"/>
</dbReference>
<evidence type="ECO:0000313" key="6">
    <source>
        <dbReference type="EMBL" id="CAF4641661.1"/>
    </source>
</evidence>
<evidence type="ECO:0000313" key="2">
    <source>
        <dbReference type="EMBL" id="CAF3604328.1"/>
    </source>
</evidence>
<dbReference type="EMBL" id="CAJOBP010000665">
    <property type="protein sequence ID" value="CAF4206865.1"/>
    <property type="molecule type" value="Genomic_DNA"/>
</dbReference>
<dbReference type="Proteomes" id="UP000663825">
    <property type="component" value="Unassembled WGS sequence"/>
</dbReference>
<dbReference type="Proteomes" id="UP000663848">
    <property type="component" value="Unassembled WGS sequence"/>
</dbReference>
<dbReference type="Proteomes" id="UP000663869">
    <property type="component" value="Unassembled WGS sequence"/>
</dbReference>
<dbReference type="AlphaFoldDB" id="A0A820BWF2"/>
<dbReference type="EMBL" id="CAJOBQ010000150">
    <property type="protein sequence ID" value="CAF4274758.1"/>
    <property type="molecule type" value="Genomic_DNA"/>
</dbReference>
<dbReference type="EMBL" id="CAJNYU010002815">
    <property type="protein sequence ID" value="CAF3604328.1"/>
    <property type="molecule type" value="Genomic_DNA"/>
</dbReference>
<comment type="caution">
    <text evidence="3">The sequence shown here is derived from an EMBL/GenBank/DDBJ whole genome shotgun (WGS) entry which is preliminary data.</text>
</comment>
<proteinExistence type="predicted"/>
<keyword evidence="8" id="KW-1185">Reference proteome</keyword>
<sequence length="127" mass="14348">MYKSYKDPDDYFDDTKYDNQIENAKDFNCDDDCEDNDAHDDEVALDFIYDDNASINFIHAAGYISSAKHYCLNDNESQSNLMSVSIDIEPSYCYQSTSCLSNVCSSTIKSLISSSLHPLFGSNPFQN</sequence>
<dbReference type="EMBL" id="CAJOBS010001411">
    <property type="protein sequence ID" value="CAF4727871.1"/>
    <property type="molecule type" value="Genomic_DNA"/>
</dbReference>
<dbReference type="EMBL" id="CAJOBO010001302">
    <property type="protein sequence ID" value="CAF4362767.1"/>
    <property type="molecule type" value="Genomic_DNA"/>
</dbReference>
<evidence type="ECO:0000313" key="7">
    <source>
        <dbReference type="EMBL" id="CAF4727871.1"/>
    </source>
</evidence>
<reference evidence="3" key="1">
    <citation type="submission" date="2021-02" db="EMBL/GenBank/DDBJ databases">
        <authorList>
            <person name="Nowell W R."/>
        </authorList>
    </citation>
    <scope>NUCLEOTIDE SEQUENCE</scope>
</reference>
<organism evidence="3 8">
    <name type="scientific">Rotaria socialis</name>
    <dbReference type="NCBI Taxonomy" id="392032"/>
    <lineage>
        <taxon>Eukaryota</taxon>
        <taxon>Metazoa</taxon>
        <taxon>Spiralia</taxon>
        <taxon>Gnathifera</taxon>
        <taxon>Rotifera</taxon>
        <taxon>Eurotatoria</taxon>
        <taxon>Bdelloidea</taxon>
        <taxon>Philodinida</taxon>
        <taxon>Philodinidae</taxon>
        <taxon>Rotaria</taxon>
    </lineage>
</organism>
<name>A0A820BWF2_9BILA</name>
<evidence type="ECO:0000313" key="8">
    <source>
        <dbReference type="Proteomes" id="UP000663873"/>
    </source>
</evidence>
<dbReference type="Proteomes" id="UP000663851">
    <property type="component" value="Unassembled WGS sequence"/>
</dbReference>
<dbReference type="Proteomes" id="UP000663873">
    <property type="component" value="Unassembled WGS sequence"/>
</dbReference>
<dbReference type="Proteomes" id="UP000663862">
    <property type="component" value="Unassembled WGS sequence"/>
</dbReference>
<evidence type="ECO:0000313" key="3">
    <source>
        <dbReference type="EMBL" id="CAF4206865.1"/>
    </source>
</evidence>
<evidence type="ECO:0000313" key="1">
    <source>
        <dbReference type="EMBL" id="CAF3429671.1"/>
    </source>
</evidence>
<evidence type="ECO:0000313" key="4">
    <source>
        <dbReference type="EMBL" id="CAF4274758.1"/>
    </source>
</evidence>
<protein>
    <submittedName>
        <fullName evidence="3">Uncharacterized protein</fullName>
    </submittedName>
</protein>
<dbReference type="EMBL" id="CAJOBR010001872">
    <property type="protein sequence ID" value="CAF4641661.1"/>
    <property type="molecule type" value="Genomic_DNA"/>
</dbReference>
<gene>
    <name evidence="2" type="ORF">FME351_LOCUS22116</name>
    <name evidence="5" type="ORF">HFQ381_LOCUS17507</name>
    <name evidence="6" type="ORF">QYT958_LOCUS14174</name>
    <name evidence="1" type="ORF">TIS948_LOCUS30232</name>
    <name evidence="7" type="ORF">TOA249_LOCUS18699</name>
    <name evidence="4" type="ORF">TSG867_LOCUS4577</name>
    <name evidence="3" type="ORF">UJA718_LOCUS6893</name>
</gene>
<evidence type="ECO:0000313" key="5">
    <source>
        <dbReference type="EMBL" id="CAF4362767.1"/>
    </source>
</evidence>